<gene>
    <name evidence="1" type="ORF">SAMN05421630_1069</name>
</gene>
<reference evidence="1 2" key="1">
    <citation type="submission" date="2016-10" db="EMBL/GenBank/DDBJ databases">
        <authorList>
            <person name="de Groot N.N."/>
        </authorList>
    </citation>
    <scope>NUCLEOTIDE SEQUENCE [LARGE SCALE GENOMIC DNA]</scope>
    <source>
        <strain evidence="1 2">CGMCC 4.5506</strain>
    </source>
</reference>
<dbReference type="EMBL" id="FMZE01000006">
    <property type="protein sequence ID" value="SDD12162.1"/>
    <property type="molecule type" value="Genomic_DNA"/>
</dbReference>
<dbReference type="InterPro" id="IPR019587">
    <property type="entry name" value="Polyketide_cyclase/dehydratase"/>
</dbReference>
<dbReference type="STRING" id="530584.SAMN05421630_1069"/>
<dbReference type="CDD" id="cd07821">
    <property type="entry name" value="PYR_PYL_RCAR_like"/>
    <property type="match status" value="1"/>
</dbReference>
<dbReference type="SUPFAM" id="SSF55961">
    <property type="entry name" value="Bet v1-like"/>
    <property type="match status" value="1"/>
</dbReference>
<dbReference type="Pfam" id="PF10604">
    <property type="entry name" value="Polyketide_cyc2"/>
    <property type="match status" value="1"/>
</dbReference>
<sequence>MIAGRAFSFEVNRATTAPPHIVFALVVDGANWSNWAKPLVLGSRMLRTGNPPPGGMDAVRVLGTWPVLMRERTVEYEQDRKHSYVLENSGAPLRNYRADLVLTPTESGGTRLHWQGSFTERFRGTGPLVRLGFLGVVTFIASRLTRAAERNASG</sequence>
<accession>A0A1G6S5F0</accession>
<evidence type="ECO:0000313" key="1">
    <source>
        <dbReference type="EMBL" id="SDD12162.1"/>
    </source>
</evidence>
<dbReference type="Gene3D" id="3.30.530.20">
    <property type="match status" value="1"/>
</dbReference>
<proteinExistence type="predicted"/>
<evidence type="ECO:0000313" key="2">
    <source>
        <dbReference type="Proteomes" id="UP000199494"/>
    </source>
</evidence>
<name>A0A1G6S5F0_9PSEU</name>
<dbReference type="Proteomes" id="UP000199494">
    <property type="component" value="Unassembled WGS sequence"/>
</dbReference>
<keyword evidence="2" id="KW-1185">Reference proteome</keyword>
<dbReference type="InterPro" id="IPR023393">
    <property type="entry name" value="START-like_dom_sf"/>
</dbReference>
<organism evidence="1 2">
    <name type="scientific">Prauserella marina</name>
    <dbReference type="NCBI Taxonomy" id="530584"/>
    <lineage>
        <taxon>Bacteria</taxon>
        <taxon>Bacillati</taxon>
        <taxon>Actinomycetota</taxon>
        <taxon>Actinomycetes</taxon>
        <taxon>Pseudonocardiales</taxon>
        <taxon>Pseudonocardiaceae</taxon>
        <taxon>Prauserella</taxon>
    </lineage>
</organism>
<dbReference type="RefSeq" id="WP_245865560.1">
    <property type="nucleotide sequence ID" value="NZ_CP016353.1"/>
</dbReference>
<protein>
    <submittedName>
        <fullName evidence="1">Polyketide cyclase / dehydrase and lipid transport</fullName>
    </submittedName>
</protein>
<dbReference type="AlphaFoldDB" id="A0A1G6S5F0"/>